<dbReference type="SUPFAM" id="SSF46955">
    <property type="entry name" value="Putative DNA-binding domain"/>
    <property type="match status" value="1"/>
</dbReference>
<dbReference type="Pfam" id="PF12728">
    <property type="entry name" value="HTH_17"/>
    <property type="match status" value="1"/>
</dbReference>
<evidence type="ECO:0000313" key="2">
    <source>
        <dbReference type="EMBL" id="QLL73744.1"/>
    </source>
</evidence>
<organism evidence="2 3">
    <name type="scientific">Lactobacillus crispatus</name>
    <dbReference type="NCBI Taxonomy" id="47770"/>
    <lineage>
        <taxon>Bacteria</taxon>
        <taxon>Bacillati</taxon>
        <taxon>Bacillota</taxon>
        <taxon>Bacilli</taxon>
        <taxon>Lactobacillales</taxon>
        <taxon>Lactobacillaceae</taxon>
        <taxon>Lactobacillus</taxon>
    </lineage>
</organism>
<gene>
    <name evidence="2" type="ORF">GTO85_04840</name>
</gene>
<dbReference type="RefSeq" id="WP_180861996.1">
    <property type="nucleotide sequence ID" value="NZ_CP047415.1"/>
</dbReference>
<name>A0A7H9E7Z2_9LACO</name>
<dbReference type="AlphaFoldDB" id="A0A7H9E7Z2"/>
<evidence type="ECO:0000313" key="3">
    <source>
        <dbReference type="Proteomes" id="UP000510660"/>
    </source>
</evidence>
<dbReference type="EMBL" id="CP047415">
    <property type="protein sequence ID" value="QLL73744.1"/>
    <property type="molecule type" value="Genomic_DNA"/>
</dbReference>
<sequence>MALLSINEEELDRFIAKRVREGVREELAKRGEIIDQKMFNRKEAAKYLGVSGGTIDNAVRSGLLDPTLPFPDGNKYYLREDLNHFAERGKNYLKKARL</sequence>
<reference evidence="2 3" key="1">
    <citation type="submission" date="2020-01" db="EMBL/GenBank/DDBJ databases">
        <title>Complete and circular genome sequences of six lactobacillus isolates from horses.</title>
        <authorList>
            <person name="Hassan H.M."/>
        </authorList>
    </citation>
    <scope>NUCLEOTIDE SEQUENCE [LARGE SCALE GENOMIC DNA]</scope>
    <source>
        <strain evidence="2 3">1D</strain>
    </source>
</reference>
<protein>
    <recommendedName>
        <fullName evidence="1">Helix-turn-helix domain-containing protein</fullName>
    </recommendedName>
</protein>
<feature type="domain" description="Helix-turn-helix" evidence="1">
    <location>
        <begin position="42"/>
        <end position="89"/>
    </location>
</feature>
<dbReference type="InterPro" id="IPR041657">
    <property type="entry name" value="HTH_17"/>
</dbReference>
<dbReference type="InterPro" id="IPR009061">
    <property type="entry name" value="DNA-bd_dom_put_sf"/>
</dbReference>
<evidence type="ECO:0000259" key="1">
    <source>
        <dbReference type="Pfam" id="PF12728"/>
    </source>
</evidence>
<proteinExistence type="predicted"/>
<dbReference type="Proteomes" id="UP000510660">
    <property type="component" value="Chromosome"/>
</dbReference>
<accession>A0A7H9E7Z2</accession>